<evidence type="ECO:0000313" key="1">
    <source>
        <dbReference type="EMBL" id="KUN28440.1"/>
    </source>
</evidence>
<comment type="caution">
    <text evidence="1">The sequence shown here is derived from an EMBL/GenBank/DDBJ whole genome shotgun (WGS) entry which is preliminary data.</text>
</comment>
<accession>A0A101QEQ6</accession>
<reference evidence="1 2" key="1">
    <citation type="submission" date="2015-10" db="EMBL/GenBank/DDBJ databases">
        <title>Draft genome sequence of Streptomyces corchorusii DSM 40340, type strain for the species Streptomyces corchorusii.</title>
        <authorList>
            <person name="Ruckert C."/>
            <person name="Winkler A."/>
            <person name="Kalinowski J."/>
            <person name="Kampfer P."/>
            <person name="Glaeser S."/>
        </authorList>
    </citation>
    <scope>NUCLEOTIDE SEQUENCE [LARGE SCALE GENOMIC DNA]</scope>
    <source>
        <strain evidence="1 2">DSM 40340</strain>
    </source>
</reference>
<dbReference type="Proteomes" id="UP000053398">
    <property type="component" value="Unassembled WGS sequence"/>
</dbReference>
<name>A0A101QEQ6_STRCK</name>
<proteinExistence type="predicted"/>
<dbReference type="SUPFAM" id="SSF51658">
    <property type="entry name" value="Xylose isomerase-like"/>
    <property type="match status" value="1"/>
</dbReference>
<keyword evidence="2" id="KW-1185">Reference proteome</keyword>
<dbReference type="InterPro" id="IPR036237">
    <property type="entry name" value="Xyl_isomerase-like_sf"/>
</dbReference>
<dbReference type="EMBL" id="LMWP01000014">
    <property type="protein sequence ID" value="KUN28440.1"/>
    <property type="molecule type" value="Genomic_DNA"/>
</dbReference>
<evidence type="ECO:0000313" key="2">
    <source>
        <dbReference type="Proteomes" id="UP000053398"/>
    </source>
</evidence>
<sequence length="66" mass="7011">MPAGVLNGRGRLGDGSIDLRAWCGRVAAAGCTGPVEVEIFNEDLWARDGREVLKETAELFLEHAGG</sequence>
<dbReference type="AlphaFoldDB" id="A0A101QEQ6"/>
<gene>
    <name evidence="1" type="ORF">AQJ11_13050</name>
</gene>
<organism evidence="1 2">
    <name type="scientific">Streptomyces corchorusii</name>
    <name type="common">Streptomyces chibaensis</name>
    <dbReference type="NCBI Taxonomy" id="1903"/>
    <lineage>
        <taxon>Bacteria</taxon>
        <taxon>Bacillati</taxon>
        <taxon>Actinomycetota</taxon>
        <taxon>Actinomycetes</taxon>
        <taxon>Kitasatosporales</taxon>
        <taxon>Streptomycetaceae</taxon>
        <taxon>Streptomyces</taxon>
    </lineage>
</organism>
<protein>
    <recommendedName>
        <fullName evidence="3">Xylose isomerase-like TIM barrel domain-containing protein</fullName>
    </recommendedName>
</protein>
<evidence type="ECO:0008006" key="3">
    <source>
        <dbReference type="Google" id="ProtNLM"/>
    </source>
</evidence>
<dbReference type="Gene3D" id="3.20.20.150">
    <property type="entry name" value="Divalent-metal-dependent TIM barrel enzymes"/>
    <property type="match status" value="1"/>
</dbReference>